<evidence type="ECO:0000256" key="3">
    <source>
        <dbReference type="ARBA" id="ARBA00022679"/>
    </source>
</evidence>
<evidence type="ECO:0000313" key="9">
    <source>
        <dbReference type="EMBL" id="RRT83999.1"/>
    </source>
</evidence>
<keyword evidence="2" id="KW-0328">Glycosyltransferase</keyword>
<name>A0A427B679_ENSVE</name>
<comment type="subcellular location">
    <subcellularLocation>
        <location evidence="1">Endoplasmic reticulum membrane</location>
        <topology evidence="1">Multi-pass membrane protein</topology>
    </subcellularLocation>
</comment>
<reference evidence="9 10" key="1">
    <citation type="journal article" date="2014" name="Agronomy (Basel)">
        <title>A Draft Genome Sequence for Ensete ventricosum, the Drought-Tolerant Tree Against Hunger.</title>
        <authorList>
            <person name="Harrison J."/>
            <person name="Moore K.A."/>
            <person name="Paszkiewicz K."/>
            <person name="Jones T."/>
            <person name="Grant M."/>
            <person name="Ambacheew D."/>
            <person name="Muzemil S."/>
            <person name="Studholme D.J."/>
        </authorList>
    </citation>
    <scope>NUCLEOTIDE SEQUENCE [LARGE SCALE GENOMIC DNA]</scope>
</reference>
<dbReference type="InterPro" id="IPR005599">
    <property type="entry name" value="GPI_mannosylTrfase"/>
</dbReference>
<evidence type="ECO:0000256" key="4">
    <source>
        <dbReference type="ARBA" id="ARBA00022692"/>
    </source>
</evidence>
<evidence type="ECO:0000256" key="5">
    <source>
        <dbReference type="ARBA" id="ARBA00022824"/>
    </source>
</evidence>
<protein>
    <submittedName>
        <fullName evidence="9">Uncharacterized protein</fullName>
    </submittedName>
</protein>
<dbReference type="Pfam" id="PF03901">
    <property type="entry name" value="Glyco_transf_22"/>
    <property type="match status" value="1"/>
</dbReference>
<dbReference type="Proteomes" id="UP000287651">
    <property type="component" value="Unassembled WGS sequence"/>
</dbReference>
<feature type="non-terminal residue" evidence="9">
    <location>
        <position position="1"/>
    </location>
</feature>
<keyword evidence="5" id="KW-0256">Endoplasmic reticulum</keyword>
<proteinExistence type="predicted"/>
<gene>
    <name evidence="9" type="ORF">B296_00004150</name>
</gene>
<sequence>DRKLRDEDSDRRRRGEFSGGATETIFVYASSPIPAFLREMSDHGRPTPKRRQRPEEKEEEEDKISSSSGKSVAAKGTPWWSEKRIWAAALAFRAANALLIQTYFNPDEHWQSLEVAHRVVFGSETLDLFLDRDFNLLSAALNSPRLVR</sequence>
<keyword evidence="7" id="KW-0472">Membrane</keyword>
<dbReference type="EMBL" id="AMZH03000394">
    <property type="protein sequence ID" value="RRT83999.1"/>
    <property type="molecule type" value="Genomic_DNA"/>
</dbReference>
<evidence type="ECO:0000256" key="1">
    <source>
        <dbReference type="ARBA" id="ARBA00004477"/>
    </source>
</evidence>
<organism evidence="9 10">
    <name type="scientific">Ensete ventricosum</name>
    <name type="common">Abyssinian banana</name>
    <name type="synonym">Musa ensete</name>
    <dbReference type="NCBI Taxonomy" id="4639"/>
    <lineage>
        <taxon>Eukaryota</taxon>
        <taxon>Viridiplantae</taxon>
        <taxon>Streptophyta</taxon>
        <taxon>Embryophyta</taxon>
        <taxon>Tracheophyta</taxon>
        <taxon>Spermatophyta</taxon>
        <taxon>Magnoliopsida</taxon>
        <taxon>Liliopsida</taxon>
        <taxon>Zingiberales</taxon>
        <taxon>Musaceae</taxon>
        <taxon>Ensete</taxon>
    </lineage>
</organism>
<dbReference type="AlphaFoldDB" id="A0A427B679"/>
<evidence type="ECO:0000256" key="7">
    <source>
        <dbReference type="ARBA" id="ARBA00023136"/>
    </source>
</evidence>
<accession>A0A427B679</accession>
<feature type="region of interest" description="Disordered" evidence="8">
    <location>
        <begin position="37"/>
        <end position="76"/>
    </location>
</feature>
<keyword evidence="6" id="KW-1133">Transmembrane helix</keyword>
<dbReference type="GO" id="GO:0005789">
    <property type="term" value="C:endoplasmic reticulum membrane"/>
    <property type="evidence" value="ECO:0007669"/>
    <property type="project" value="UniProtKB-SubCell"/>
</dbReference>
<comment type="caution">
    <text evidence="9">The sequence shown here is derived from an EMBL/GenBank/DDBJ whole genome shotgun (WGS) entry which is preliminary data.</text>
</comment>
<keyword evidence="4" id="KW-0812">Transmembrane</keyword>
<dbReference type="GO" id="GO:0016757">
    <property type="term" value="F:glycosyltransferase activity"/>
    <property type="evidence" value="ECO:0007669"/>
    <property type="project" value="UniProtKB-KW"/>
</dbReference>
<evidence type="ECO:0000256" key="2">
    <source>
        <dbReference type="ARBA" id="ARBA00022676"/>
    </source>
</evidence>
<keyword evidence="3" id="KW-0808">Transferase</keyword>
<evidence type="ECO:0000256" key="6">
    <source>
        <dbReference type="ARBA" id="ARBA00022989"/>
    </source>
</evidence>
<evidence type="ECO:0000313" key="10">
    <source>
        <dbReference type="Proteomes" id="UP000287651"/>
    </source>
</evidence>
<evidence type="ECO:0000256" key="8">
    <source>
        <dbReference type="SAM" id="MobiDB-lite"/>
    </source>
</evidence>